<name>A0AA40G228_9HYME</name>
<evidence type="ECO:0000256" key="1">
    <source>
        <dbReference type="SAM" id="MobiDB-lite"/>
    </source>
</evidence>
<dbReference type="AlphaFoldDB" id="A0AA40G228"/>
<gene>
    <name evidence="2" type="ORF">K0M31_019351</name>
</gene>
<reference evidence="2" key="1">
    <citation type="submission" date="2021-10" db="EMBL/GenBank/DDBJ databases">
        <title>Melipona bicolor Genome sequencing and assembly.</title>
        <authorList>
            <person name="Araujo N.S."/>
            <person name="Arias M.C."/>
        </authorList>
    </citation>
    <scope>NUCLEOTIDE SEQUENCE</scope>
    <source>
        <strain evidence="2">USP_2M_L1-L4_2017</strain>
        <tissue evidence="2">Whole body</tissue>
    </source>
</reference>
<feature type="region of interest" description="Disordered" evidence="1">
    <location>
        <begin position="1"/>
        <end position="127"/>
    </location>
</feature>
<comment type="caution">
    <text evidence="2">The sequence shown here is derived from an EMBL/GenBank/DDBJ whole genome shotgun (WGS) entry which is preliminary data.</text>
</comment>
<feature type="compositionally biased region" description="Basic residues" evidence="1">
    <location>
        <begin position="98"/>
        <end position="118"/>
    </location>
</feature>
<evidence type="ECO:0000313" key="3">
    <source>
        <dbReference type="Proteomes" id="UP001177670"/>
    </source>
</evidence>
<dbReference type="Proteomes" id="UP001177670">
    <property type="component" value="Unassembled WGS sequence"/>
</dbReference>
<proteinExistence type="predicted"/>
<evidence type="ECO:0000313" key="2">
    <source>
        <dbReference type="EMBL" id="KAK1129636.1"/>
    </source>
</evidence>
<dbReference type="EMBL" id="JAHYIQ010000008">
    <property type="protein sequence ID" value="KAK1129636.1"/>
    <property type="molecule type" value="Genomic_DNA"/>
</dbReference>
<feature type="compositionally biased region" description="Basic and acidic residues" evidence="1">
    <location>
        <begin position="58"/>
        <end position="83"/>
    </location>
</feature>
<keyword evidence="3" id="KW-1185">Reference proteome</keyword>
<feature type="region of interest" description="Disordered" evidence="1">
    <location>
        <begin position="158"/>
        <end position="182"/>
    </location>
</feature>
<accession>A0AA40G228</accession>
<protein>
    <submittedName>
        <fullName evidence="2">Uncharacterized protein</fullName>
    </submittedName>
</protein>
<organism evidence="2 3">
    <name type="scientific">Melipona bicolor</name>
    <dbReference type="NCBI Taxonomy" id="60889"/>
    <lineage>
        <taxon>Eukaryota</taxon>
        <taxon>Metazoa</taxon>
        <taxon>Ecdysozoa</taxon>
        <taxon>Arthropoda</taxon>
        <taxon>Hexapoda</taxon>
        <taxon>Insecta</taxon>
        <taxon>Pterygota</taxon>
        <taxon>Neoptera</taxon>
        <taxon>Endopterygota</taxon>
        <taxon>Hymenoptera</taxon>
        <taxon>Apocrita</taxon>
        <taxon>Aculeata</taxon>
        <taxon>Apoidea</taxon>
        <taxon>Anthophila</taxon>
        <taxon>Apidae</taxon>
        <taxon>Melipona</taxon>
    </lineage>
</organism>
<sequence length="182" mass="21529">MSAQGGSNLNRRESPVRVISKPLLSTTEEHTPGATKIPWLKKKKKPAGQGPARINAKSRIERTIRKEERGWYERDVSDREERKRACKKKETKRETKRERKRKKKKEKRRKRKRRRDRPLRRLEVNGTAKVYFVEEKAGCHATMGRMVGMPWWQRAPRDQEGYELQQKGPSRSGRNVDGEQKR</sequence>